<evidence type="ECO:0000256" key="3">
    <source>
        <dbReference type="ARBA" id="ARBA00022801"/>
    </source>
</evidence>
<dbReference type="EMBL" id="JZKH01000004">
    <property type="protein sequence ID" value="KJS63268.1"/>
    <property type="molecule type" value="Genomic_DNA"/>
</dbReference>
<reference evidence="7 8" key="1">
    <citation type="submission" date="2015-02" db="EMBL/GenBank/DDBJ databases">
        <authorList>
            <person name="Ju K.-S."/>
            <person name="Doroghazi J.R."/>
            <person name="Metcalf W."/>
        </authorList>
    </citation>
    <scope>NUCLEOTIDE SEQUENCE [LARGE SCALE GENOMIC DNA]</scope>
    <source>
        <strain evidence="7 8">ATCC 31215</strain>
    </source>
</reference>
<comment type="similarity">
    <text evidence="1">Belongs to the metallo-beta-lactamase superfamily.</text>
</comment>
<feature type="domain" description="Metallo-beta-lactamase" evidence="6">
    <location>
        <begin position="60"/>
        <end position="247"/>
    </location>
</feature>
<evidence type="ECO:0000256" key="4">
    <source>
        <dbReference type="ARBA" id="ARBA00022833"/>
    </source>
</evidence>
<feature type="region of interest" description="Disordered" evidence="5">
    <location>
        <begin position="253"/>
        <end position="275"/>
    </location>
</feature>
<dbReference type="CDD" id="cd07720">
    <property type="entry name" value="OPHC2-like_MBL-fold"/>
    <property type="match status" value="1"/>
</dbReference>
<dbReference type="Gene3D" id="3.60.15.10">
    <property type="entry name" value="Ribonuclease Z/Hydroxyacylglutathione hydrolase-like"/>
    <property type="match status" value="1"/>
</dbReference>
<dbReference type="SMART" id="SM00849">
    <property type="entry name" value="Lactamase_B"/>
    <property type="match status" value="1"/>
</dbReference>
<gene>
    <name evidence="7" type="ORF">VM95_03280</name>
</gene>
<dbReference type="GO" id="GO:0046872">
    <property type="term" value="F:metal ion binding"/>
    <property type="evidence" value="ECO:0007669"/>
    <property type="project" value="UniProtKB-KW"/>
</dbReference>
<dbReference type="InterPro" id="IPR001279">
    <property type="entry name" value="Metallo-B-lactamas"/>
</dbReference>
<accession>A0A0F2TJ37</accession>
<evidence type="ECO:0000256" key="1">
    <source>
        <dbReference type="ARBA" id="ARBA00007749"/>
    </source>
</evidence>
<feature type="compositionally biased region" description="Basic and acidic residues" evidence="5">
    <location>
        <begin position="258"/>
        <end position="270"/>
    </location>
</feature>
<dbReference type="GO" id="GO:0016787">
    <property type="term" value="F:hydrolase activity"/>
    <property type="evidence" value="ECO:0007669"/>
    <property type="project" value="UniProtKB-KW"/>
</dbReference>
<keyword evidence="2" id="KW-0479">Metal-binding</keyword>
<evidence type="ECO:0000256" key="5">
    <source>
        <dbReference type="SAM" id="MobiDB-lite"/>
    </source>
</evidence>
<dbReference type="PATRIC" id="fig|359131.3.peg.3777"/>
<dbReference type="Pfam" id="PF00753">
    <property type="entry name" value="Lactamase_B"/>
    <property type="match status" value="1"/>
</dbReference>
<dbReference type="SUPFAM" id="SSF56281">
    <property type="entry name" value="Metallo-hydrolase/oxidoreductase"/>
    <property type="match status" value="1"/>
</dbReference>
<dbReference type="InterPro" id="IPR051013">
    <property type="entry name" value="MBL_superfamily_lactonases"/>
</dbReference>
<evidence type="ECO:0000256" key="2">
    <source>
        <dbReference type="ARBA" id="ARBA00022723"/>
    </source>
</evidence>
<dbReference type="OrthoDB" id="2971563at2"/>
<name>A0A0F2TJ37_STRR3</name>
<dbReference type="AlphaFoldDB" id="A0A0F2TJ37"/>
<evidence type="ECO:0000259" key="6">
    <source>
        <dbReference type="SMART" id="SM00849"/>
    </source>
</evidence>
<evidence type="ECO:0000313" key="8">
    <source>
        <dbReference type="Proteomes" id="UP000033699"/>
    </source>
</evidence>
<dbReference type="PANTHER" id="PTHR42978:SF6">
    <property type="entry name" value="QUORUM-QUENCHING LACTONASE YTNP-RELATED"/>
    <property type="match status" value="1"/>
</dbReference>
<organism evidence="7 8">
    <name type="scientific">Streptomyces rubellomurinus (strain ATCC 31215)</name>
    <dbReference type="NCBI Taxonomy" id="359131"/>
    <lineage>
        <taxon>Bacteria</taxon>
        <taxon>Bacillati</taxon>
        <taxon>Actinomycetota</taxon>
        <taxon>Actinomycetes</taxon>
        <taxon>Kitasatosporales</taxon>
        <taxon>Streptomycetaceae</taxon>
        <taxon>Streptomyces</taxon>
    </lineage>
</organism>
<dbReference type="InterPro" id="IPR036866">
    <property type="entry name" value="RibonucZ/Hydroxyglut_hydro"/>
</dbReference>
<dbReference type="PANTHER" id="PTHR42978">
    <property type="entry name" value="QUORUM-QUENCHING LACTONASE YTNP-RELATED-RELATED"/>
    <property type="match status" value="1"/>
</dbReference>
<keyword evidence="4" id="KW-0862">Zinc</keyword>
<keyword evidence="3" id="KW-0378">Hydrolase</keyword>
<keyword evidence="8" id="KW-1185">Reference proteome</keyword>
<comment type="caution">
    <text evidence="7">The sequence shown here is derived from an EMBL/GenBank/DDBJ whole genome shotgun (WGS) entry which is preliminary data.</text>
</comment>
<evidence type="ECO:0000313" key="7">
    <source>
        <dbReference type="EMBL" id="KJS63268.1"/>
    </source>
</evidence>
<dbReference type="Proteomes" id="UP000033699">
    <property type="component" value="Unassembled WGS sequence"/>
</dbReference>
<proteinExistence type="inferred from homology"/>
<dbReference type="RefSeq" id="WP_045692468.1">
    <property type="nucleotide sequence ID" value="NZ_JZKH01000004.1"/>
</dbReference>
<protein>
    <recommendedName>
        <fullName evidence="6">Metallo-beta-lactamase domain-containing protein</fullName>
    </recommendedName>
</protein>
<sequence>MRLISSGRHHATFEFGDLRVVSLRDGYLDMPPARLRDEDGRTLDVLPSSVPLADGNLRLSVNAFFVTDGTRSVLIDTGASDVWHEPTMGLLHDALDEAGVDRAGITDVAITHRHADHVNGLIAPDGSEAFGRLERVWIGAGDAAVFAEGRLAPIRDRVVPVSERVAVNDWTTAVPTPGHTPGHTVYEVRSGAGRLLVWGDTVHVPTLQFDRPNVAWEYDGDQPRARTARAALLEQLTRPHHFVAGAHLDSPGIARVTRSGDRDGDRDGSTDRGGYALEYLAPPIG</sequence>